<protein>
    <recommendedName>
        <fullName evidence="1">GST N-terminal domain-containing protein</fullName>
    </recommendedName>
</protein>
<feature type="domain" description="GST N-terminal" evidence="1">
    <location>
        <begin position="27"/>
        <end position="105"/>
    </location>
</feature>
<comment type="caution">
    <text evidence="2">The sequence shown here is derived from an EMBL/GenBank/DDBJ whole genome shotgun (WGS) entry which is preliminary data.</text>
</comment>
<dbReference type="InterPro" id="IPR050983">
    <property type="entry name" value="GST_Omega/HSP26"/>
</dbReference>
<dbReference type="SFLD" id="SFLDS00019">
    <property type="entry name" value="Glutathione_Transferase_(cytos"/>
    <property type="match status" value="1"/>
</dbReference>
<dbReference type="SUPFAM" id="SSF52833">
    <property type="entry name" value="Thioredoxin-like"/>
    <property type="match status" value="1"/>
</dbReference>
<dbReference type="Gene3D" id="3.40.30.10">
    <property type="entry name" value="Glutaredoxin"/>
    <property type="match status" value="1"/>
</dbReference>
<dbReference type="SFLD" id="SFLDG00358">
    <property type="entry name" value="Main_(cytGST)"/>
    <property type="match status" value="1"/>
</dbReference>
<dbReference type="AlphaFoldDB" id="A0A4Y9ZNW6"/>
<dbReference type="OrthoDB" id="4951845at2759"/>
<evidence type="ECO:0000313" key="2">
    <source>
        <dbReference type="EMBL" id="TFY75954.1"/>
    </source>
</evidence>
<evidence type="ECO:0000259" key="1">
    <source>
        <dbReference type="PROSITE" id="PS50404"/>
    </source>
</evidence>
<keyword evidence="3" id="KW-1185">Reference proteome</keyword>
<dbReference type="Proteomes" id="UP000298061">
    <property type="component" value="Unassembled WGS sequence"/>
</dbReference>
<feature type="non-terminal residue" evidence="2">
    <location>
        <position position="141"/>
    </location>
</feature>
<dbReference type="Pfam" id="PF13409">
    <property type="entry name" value="GST_N_2"/>
    <property type="match status" value="1"/>
</dbReference>
<dbReference type="PROSITE" id="PS50404">
    <property type="entry name" value="GST_NTER"/>
    <property type="match status" value="1"/>
</dbReference>
<gene>
    <name evidence="2" type="ORF">EWM64_g8056</name>
</gene>
<accession>A0A4Y9ZNW6</accession>
<dbReference type="PANTHER" id="PTHR43968:SF6">
    <property type="entry name" value="GLUTATHIONE S-TRANSFERASE OMEGA"/>
    <property type="match status" value="1"/>
</dbReference>
<proteinExistence type="predicted"/>
<dbReference type="InterPro" id="IPR036249">
    <property type="entry name" value="Thioredoxin-like_sf"/>
</dbReference>
<dbReference type="CDD" id="cd00570">
    <property type="entry name" value="GST_N_family"/>
    <property type="match status" value="1"/>
</dbReference>
<name>A0A4Y9ZNW6_9AGAM</name>
<dbReference type="InterPro" id="IPR004045">
    <property type="entry name" value="Glutathione_S-Trfase_N"/>
</dbReference>
<dbReference type="STRING" id="135208.A0A4Y9ZNW6"/>
<organism evidence="2 3">
    <name type="scientific">Hericium alpestre</name>
    <dbReference type="NCBI Taxonomy" id="135208"/>
    <lineage>
        <taxon>Eukaryota</taxon>
        <taxon>Fungi</taxon>
        <taxon>Dikarya</taxon>
        <taxon>Basidiomycota</taxon>
        <taxon>Agaricomycotina</taxon>
        <taxon>Agaricomycetes</taxon>
        <taxon>Russulales</taxon>
        <taxon>Hericiaceae</taxon>
        <taxon>Hericium</taxon>
    </lineage>
</organism>
<sequence>MAVPDADIYPTATGEAAKTVAQHTAPQNLVFYAGWFCPFVQRVWIALEEKGIPYQYQEINPYNKDKEFLAINPKGLVPAFAYKGKPLYESLVMLEFLEDAYPSHKPDLLPTDPLARAHARLWLDYITKSVVPANQRLLQAQ</sequence>
<dbReference type="GO" id="GO:0005737">
    <property type="term" value="C:cytoplasm"/>
    <property type="evidence" value="ECO:0007669"/>
    <property type="project" value="TreeGrafter"/>
</dbReference>
<reference evidence="2 3" key="1">
    <citation type="submission" date="2019-02" db="EMBL/GenBank/DDBJ databases">
        <title>Genome sequencing of the rare red list fungi Hericium alpestre (H. flagellum).</title>
        <authorList>
            <person name="Buettner E."/>
            <person name="Kellner H."/>
        </authorList>
    </citation>
    <scope>NUCLEOTIDE SEQUENCE [LARGE SCALE GENOMIC DNA]</scope>
    <source>
        <strain evidence="2 3">DSM 108284</strain>
    </source>
</reference>
<dbReference type="EMBL" id="SFCI01001372">
    <property type="protein sequence ID" value="TFY75954.1"/>
    <property type="molecule type" value="Genomic_DNA"/>
</dbReference>
<dbReference type="PANTHER" id="PTHR43968">
    <property type="match status" value="1"/>
</dbReference>
<dbReference type="InterPro" id="IPR040079">
    <property type="entry name" value="Glutathione_S-Trfase"/>
</dbReference>
<evidence type="ECO:0000313" key="3">
    <source>
        <dbReference type="Proteomes" id="UP000298061"/>
    </source>
</evidence>
<dbReference type="Gene3D" id="1.20.1050.10">
    <property type="match status" value="1"/>
</dbReference>